<evidence type="ECO:0000256" key="4">
    <source>
        <dbReference type="ARBA" id="ARBA00022927"/>
    </source>
</evidence>
<feature type="compositionally biased region" description="Polar residues" evidence="8">
    <location>
        <begin position="1"/>
        <end position="11"/>
    </location>
</feature>
<keyword evidence="3 9" id="KW-0812">Transmembrane</keyword>
<evidence type="ECO:0000256" key="9">
    <source>
        <dbReference type="SAM" id="Phobius"/>
    </source>
</evidence>
<evidence type="ECO:0000256" key="1">
    <source>
        <dbReference type="ARBA" id="ARBA00004370"/>
    </source>
</evidence>
<evidence type="ECO:0000256" key="7">
    <source>
        <dbReference type="ARBA" id="ARBA00024203"/>
    </source>
</evidence>
<keyword evidence="2" id="KW-0813">Transport</keyword>
<dbReference type="GO" id="GO:0006888">
    <property type="term" value="P:endoplasmic reticulum to Golgi vesicle-mediated transport"/>
    <property type="evidence" value="ECO:0007669"/>
    <property type="project" value="TreeGrafter"/>
</dbReference>
<evidence type="ECO:0000256" key="2">
    <source>
        <dbReference type="ARBA" id="ARBA00022448"/>
    </source>
</evidence>
<dbReference type="GO" id="GO:0030134">
    <property type="term" value="C:COPII-coated ER to Golgi transport vesicle"/>
    <property type="evidence" value="ECO:0007669"/>
    <property type="project" value="TreeGrafter"/>
</dbReference>
<dbReference type="GO" id="GO:0005789">
    <property type="term" value="C:endoplasmic reticulum membrane"/>
    <property type="evidence" value="ECO:0007669"/>
    <property type="project" value="TreeGrafter"/>
</dbReference>
<feature type="region of interest" description="Disordered" evidence="8">
    <location>
        <begin position="1"/>
        <end position="72"/>
    </location>
</feature>
<keyword evidence="6 9" id="KW-0472">Membrane</keyword>
<gene>
    <name evidence="10" type="ORF">Taro_009295</name>
</gene>
<name>A0A843TZP4_COLES</name>
<feature type="compositionally biased region" description="Polar residues" evidence="8">
    <location>
        <begin position="60"/>
        <end position="72"/>
    </location>
</feature>
<organism evidence="10 11">
    <name type="scientific">Colocasia esculenta</name>
    <name type="common">Wild taro</name>
    <name type="synonym">Arum esculentum</name>
    <dbReference type="NCBI Taxonomy" id="4460"/>
    <lineage>
        <taxon>Eukaryota</taxon>
        <taxon>Viridiplantae</taxon>
        <taxon>Streptophyta</taxon>
        <taxon>Embryophyta</taxon>
        <taxon>Tracheophyta</taxon>
        <taxon>Spermatophyta</taxon>
        <taxon>Magnoliopsida</taxon>
        <taxon>Liliopsida</taxon>
        <taxon>Araceae</taxon>
        <taxon>Aroideae</taxon>
        <taxon>Colocasieae</taxon>
        <taxon>Colocasia</taxon>
    </lineage>
</organism>
<evidence type="ECO:0000256" key="6">
    <source>
        <dbReference type="ARBA" id="ARBA00023136"/>
    </source>
</evidence>
<comment type="similarity">
    <text evidence="7">Belongs to the YOS1 family.</text>
</comment>
<comment type="subcellular location">
    <subcellularLocation>
        <location evidence="1">Membrane</location>
    </subcellularLocation>
</comment>
<evidence type="ECO:0000256" key="8">
    <source>
        <dbReference type="SAM" id="MobiDB-lite"/>
    </source>
</evidence>
<evidence type="ECO:0000256" key="5">
    <source>
        <dbReference type="ARBA" id="ARBA00022989"/>
    </source>
</evidence>
<dbReference type="Pfam" id="PF08571">
    <property type="entry name" value="Yos1"/>
    <property type="match status" value="1"/>
</dbReference>
<dbReference type="EMBL" id="NMUH01000321">
    <property type="protein sequence ID" value="MQL76878.1"/>
    <property type="molecule type" value="Genomic_DNA"/>
</dbReference>
<evidence type="ECO:0000313" key="10">
    <source>
        <dbReference type="EMBL" id="MQL76878.1"/>
    </source>
</evidence>
<dbReference type="InterPro" id="IPR013880">
    <property type="entry name" value="Yos1"/>
</dbReference>
<keyword evidence="5 9" id="KW-1133">Transmembrane helix</keyword>
<dbReference type="OrthoDB" id="776275at2759"/>
<keyword evidence="4" id="KW-0653">Protein transport</keyword>
<accession>A0A843TZP4</accession>
<reference evidence="10" key="1">
    <citation type="submission" date="2017-07" db="EMBL/GenBank/DDBJ databases">
        <title>Taro Niue Genome Assembly and Annotation.</title>
        <authorList>
            <person name="Atibalentja N."/>
            <person name="Keating K."/>
            <person name="Fields C.J."/>
        </authorList>
    </citation>
    <scope>NUCLEOTIDE SEQUENCE</scope>
    <source>
        <strain evidence="10">Niue_2</strain>
        <tissue evidence="10">Leaf</tissue>
    </source>
</reference>
<dbReference type="AlphaFoldDB" id="A0A843TZP4"/>
<dbReference type="PANTHER" id="PTHR15858:SF0">
    <property type="entry name" value="IMMEDIATE EARLY RESPONSE 3-INTERACTING PROTEIN 1"/>
    <property type="match status" value="1"/>
</dbReference>
<dbReference type="Proteomes" id="UP000652761">
    <property type="component" value="Unassembled WGS sequence"/>
</dbReference>
<protein>
    <submittedName>
        <fullName evidence="10">Uncharacterized protein</fullName>
    </submittedName>
</protein>
<proteinExistence type="inferred from homology"/>
<comment type="caution">
    <text evidence="10">The sequence shown here is derived from an EMBL/GenBank/DDBJ whole genome shotgun (WGS) entry which is preliminary data.</text>
</comment>
<evidence type="ECO:0000313" key="11">
    <source>
        <dbReference type="Proteomes" id="UP000652761"/>
    </source>
</evidence>
<dbReference type="GO" id="GO:0015031">
    <property type="term" value="P:protein transport"/>
    <property type="evidence" value="ECO:0007669"/>
    <property type="project" value="UniProtKB-KW"/>
</dbReference>
<sequence length="225" mass="24409">MKSIESSTNFDLSRLTGVDKEDNSPPPPFSQPNRTSGQRGVESRELPPGRPLAAVERDQSVITPPLSRSDSASDPLCAFTGLIPLRSAPSAFTAYQVVTFSIAAVSAQFFFSQMGLWTLLEGLVLLANGFAILNEDRFLAPRGWSFSEVSAGGRTKSLKGQLIGLIYATQYLRVPLIIFNIIIIFVKMVSGVRSRAANGPGWSDRSVSLAQFWAGPQDSFQSMGF</sequence>
<dbReference type="PANTHER" id="PTHR15858">
    <property type="entry name" value="IMMEDIATE EARLY RESPONSE 3-INTERACTING PROTEIN 1"/>
    <property type="match status" value="1"/>
</dbReference>
<dbReference type="GO" id="GO:0000139">
    <property type="term" value="C:Golgi membrane"/>
    <property type="evidence" value="ECO:0007669"/>
    <property type="project" value="TreeGrafter"/>
</dbReference>
<keyword evidence="11" id="KW-1185">Reference proteome</keyword>
<feature type="transmembrane region" description="Helical" evidence="9">
    <location>
        <begin position="162"/>
        <end position="186"/>
    </location>
</feature>
<evidence type="ECO:0000256" key="3">
    <source>
        <dbReference type="ARBA" id="ARBA00022692"/>
    </source>
</evidence>